<reference evidence="2" key="1">
    <citation type="submission" date="2020-05" db="EMBL/GenBank/DDBJ databases">
        <authorList>
            <person name="Chiriac C."/>
            <person name="Salcher M."/>
            <person name="Ghai R."/>
            <person name="Kavagutti S V."/>
        </authorList>
    </citation>
    <scope>NUCLEOTIDE SEQUENCE</scope>
</reference>
<dbReference type="PANTHER" id="PTHR35369">
    <property type="entry name" value="BLR3025 PROTEIN-RELATED"/>
    <property type="match status" value="1"/>
</dbReference>
<evidence type="ECO:0000313" key="2">
    <source>
        <dbReference type="EMBL" id="CAB4587486.1"/>
    </source>
</evidence>
<proteinExistence type="predicted"/>
<dbReference type="InterPro" id="IPR050356">
    <property type="entry name" value="SulA_CellDiv_inhibitor"/>
</dbReference>
<dbReference type="InterPro" id="IPR043502">
    <property type="entry name" value="DNA/RNA_pol_sf"/>
</dbReference>
<dbReference type="Gene3D" id="1.10.150.20">
    <property type="entry name" value="5' to 3' exonuclease, C-terminal subdomain"/>
    <property type="match status" value="1"/>
</dbReference>
<protein>
    <submittedName>
        <fullName evidence="2">Unannotated protein</fullName>
    </submittedName>
</protein>
<dbReference type="GO" id="GO:0006281">
    <property type="term" value="P:DNA repair"/>
    <property type="evidence" value="ECO:0007669"/>
    <property type="project" value="TreeGrafter"/>
</dbReference>
<organism evidence="2">
    <name type="scientific">freshwater metagenome</name>
    <dbReference type="NCBI Taxonomy" id="449393"/>
    <lineage>
        <taxon>unclassified sequences</taxon>
        <taxon>metagenomes</taxon>
        <taxon>ecological metagenomes</taxon>
    </lineage>
</organism>
<evidence type="ECO:0000256" key="1">
    <source>
        <dbReference type="ARBA" id="ARBA00022763"/>
    </source>
</evidence>
<dbReference type="PANTHER" id="PTHR35369:SF2">
    <property type="entry name" value="BLR3025 PROTEIN"/>
    <property type="match status" value="1"/>
</dbReference>
<name>A0A6J6FEZ2_9ZZZZ</name>
<dbReference type="SUPFAM" id="SSF56672">
    <property type="entry name" value="DNA/RNA polymerases"/>
    <property type="match status" value="1"/>
</dbReference>
<accession>A0A6J6FEZ2</accession>
<keyword evidence="1" id="KW-0227">DNA damage</keyword>
<dbReference type="EMBL" id="CAEZTZ010000095">
    <property type="protein sequence ID" value="CAB4587486.1"/>
    <property type="molecule type" value="Genomic_DNA"/>
</dbReference>
<dbReference type="AlphaFoldDB" id="A0A6J6FEZ2"/>
<sequence length="450" mass="49472">MTRVLVVDIPGWSDRFEDEAAAVRHFDPVIVSVENTVPLVRMLRPGRIAMGARGPARYYRGEDMAAEALRAVHPDARIGIADGLFTAVTAATRANPVCIVPAGRSAEFLAPLSVDRVGDADLVGLLRRLGITTLGAFAALDAGAVRDRFGVAGELLHRSAAGHDDSPVTPRDVPVDYARVVDCEPAIVRADELAFTVRAVADEFIDTLARARFVCTAVWVTLTTERGDEHERCWAHPRSFTASDVVDRVRWQLDSIARFTTDTSTEGFAGDGIVRVRIAPDQLAHISRYEPALWGEPAGDRIHSVLSRVQSILGHEGVLTATVAGGRTLVDREVLSPWGDKPVIERRASEPWPGHLAALLPTTVYHDRPTVQVRGRSLITPAEVFDEPPRILEFEGRTRDIVEWSGPWPIAERWWSGGVLRYRLQVIDDRGGAWVLLSDGDAWTIEARYD</sequence>
<gene>
    <name evidence="2" type="ORF">UFOPK1767_00737</name>
</gene>